<comment type="subcellular location">
    <subcellularLocation>
        <location evidence="1">Nucleus</location>
    </subcellularLocation>
</comment>
<dbReference type="AlphaFoldDB" id="A0ABD3RLV5"/>
<dbReference type="PANTHER" id="PTHR13052:SF2">
    <property type="entry name" value="NUCLEAR FACTOR KAPPA-B-BINDING PROTEIN"/>
    <property type="match status" value="1"/>
</dbReference>
<keyword evidence="2" id="KW-0539">Nucleus</keyword>
<reference evidence="4 5" key="1">
    <citation type="submission" date="2024-12" db="EMBL/GenBank/DDBJ databases">
        <title>The unique morphological basis and parallel evolutionary history of personate flowers in Penstemon.</title>
        <authorList>
            <person name="Depatie T.H."/>
            <person name="Wessinger C.A."/>
        </authorList>
    </citation>
    <scope>NUCLEOTIDE SEQUENCE [LARGE SCALE GENOMIC DNA]</scope>
    <source>
        <strain evidence="4">WTNN_2</strain>
        <tissue evidence="4">Leaf</tissue>
    </source>
</reference>
<dbReference type="PROSITE" id="PS51916">
    <property type="entry name" value="DEUBAD"/>
    <property type="match status" value="1"/>
</dbReference>
<feature type="domain" description="DEUBAD" evidence="3">
    <location>
        <begin position="90"/>
        <end position="201"/>
    </location>
</feature>
<evidence type="ECO:0000313" key="4">
    <source>
        <dbReference type="EMBL" id="KAL3813942.1"/>
    </source>
</evidence>
<organism evidence="4 5">
    <name type="scientific">Penstemon smallii</name>
    <dbReference type="NCBI Taxonomy" id="265156"/>
    <lineage>
        <taxon>Eukaryota</taxon>
        <taxon>Viridiplantae</taxon>
        <taxon>Streptophyta</taxon>
        <taxon>Embryophyta</taxon>
        <taxon>Tracheophyta</taxon>
        <taxon>Spermatophyta</taxon>
        <taxon>Magnoliopsida</taxon>
        <taxon>eudicotyledons</taxon>
        <taxon>Gunneridae</taxon>
        <taxon>Pentapetalae</taxon>
        <taxon>asterids</taxon>
        <taxon>lamiids</taxon>
        <taxon>Lamiales</taxon>
        <taxon>Plantaginaceae</taxon>
        <taxon>Cheloneae</taxon>
        <taxon>Penstemon</taxon>
    </lineage>
</organism>
<name>A0ABD3RLV5_9LAMI</name>
<comment type="caution">
    <text evidence="4">The sequence shown here is derived from an EMBL/GenBank/DDBJ whole genome shotgun (WGS) entry which is preliminary data.</text>
</comment>
<dbReference type="GO" id="GO:0005634">
    <property type="term" value="C:nucleus"/>
    <property type="evidence" value="ECO:0007669"/>
    <property type="project" value="UniProtKB-SubCell"/>
</dbReference>
<evidence type="ECO:0000256" key="1">
    <source>
        <dbReference type="ARBA" id="ARBA00004123"/>
    </source>
</evidence>
<evidence type="ECO:0000259" key="3">
    <source>
        <dbReference type="PROSITE" id="PS51916"/>
    </source>
</evidence>
<evidence type="ECO:0000256" key="2">
    <source>
        <dbReference type="ARBA" id="ARBA00023242"/>
    </source>
</evidence>
<sequence>MAADQRKKRANTANLVGCTSRDQYRVKRKRLELPQHELNMRPNISLEWDNKKKSVVSKKEQIGIPRRHLNPFIETNPHGNNALADVFTVPQEIFELKNLSAVLSYEVWMSHLSEKERSFLSKFLPKEADPDTIVQELLAGNNFDFGNPFEKWGSSLCLGKLHPDNVVHEEQSLKVCKKSYYSDLEKYHNNMIDNLHTWKEKWASCKDPEVDILQNISRSRMHTEKSLLPSEIRFYDTEENLVATPESCSWANSEKAYSSDNQNVGMVQGESQRRKGFLNKAPDTSSGELKVVAIPRKGEKLQKRNFQYGDGAKYMSYIKVSKGQHERVKSSMKHASNSIQPRSLSNVLGSIEALNVQPFERFEEEERKKLHDYWLNLANKDIPECLVVWEKRQFHRLQVTQTLGENIKQKVELVKAAQDEEKEVSQVNLMELSDESDEEIPPTSKIEGMEKDDSDYLIQGQVDNEEAVHEMPTEMEDEKERKTDYIYEEQTHNEADMTEEEEDDNDADVPNHVFIQDNHQQLCNTPRVNSMIELSDPDFLPDPRQHPITPLNTNPRINSTDVNTSSAIVSGFSGNLSHVDIPLHGSYYQSSAANNGYASTQELSLEHPQFIPPEQPVQMLDHRQDKDSGRELSFFNSNTNQDQNELLQSLMRVRSSSLPYHHEQRHTGLHFQPRNDHLLIDAHQSLPLDIRQKRLNDLYMQQHNIQENIYSDGGRFATMSTRHDHHLPVNIHNFAPIQPQGLSQNWYTSENGARDVWPPFEGVNHNSRSSSDQTLFSVLNECNELRPVNYDPMGSTRRFIQTTGNYNGVGGSSSNAPNPLSYLSGHEPAGGGGGLKINNLGCIGLSQQNNSGVQESMIKPFSRSWNQ</sequence>
<dbReference type="InterPro" id="IPR044867">
    <property type="entry name" value="DEUBAD_dom"/>
</dbReference>
<gene>
    <name evidence="4" type="ORF">ACJIZ3_015210</name>
</gene>
<dbReference type="EMBL" id="JBJXBP010000008">
    <property type="protein sequence ID" value="KAL3813942.1"/>
    <property type="molecule type" value="Genomic_DNA"/>
</dbReference>
<protein>
    <recommendedName>
        <fullName evidence="3">DEUBAD domain-containing protein</fullName>
    </recommendedName>
</protein>
<keyword evidence="5" id="KW-1185">Reference proteome</keyword>
<dbReference type="Proteomes" id="UP001634393">
    <property type="component" value="Unassembled WGS sequence"/>
</dbReference>
<dbReference type="PANTHER" id="PTHR13052">
    <property type="entry name" value="NFRKB-RELATED"/>
    <property type="match status" value="1"/>
</dbReference>
<dbReference type="InterPro" id="IPR024867">
    <property type="entry name" value="NFRKB"/>
</dbReference>
<proteinExistence type="predicted"/>
<evidence type="ECO:0000313" key="5">
    <source>
        <dbReference type="Proteomes" id="UP001634393"/>
    </source>
</evidence>
<dbReference type="CDD" id="cd21865">
    <property type="entry name" value="DEUBAD_NFRKB"/>
    <property type="match status" value="1"/>
</dbReference>
<accession>A0ABD3RLV5</accession>